<dbReference type="EMBL" id="MN739158">
    <property type="protein sequence ID" value="QHS91314.1"/>
    <property type="molecule type" value="Genomic_DNA"/>
</dbReference>
<accession>A0A6C0BHX2</accession>
<dbReference type="AlphaFoldDB" id="A0A6C0BHX2"/>
<protein>
    <submittedName>
        <fullName evidence="2">Uncharacterized protein</fullName>
    </submittedName>
</protein>
<reference evidence="2" key="1">
    <citation type="journal article" date="2020" name="Nature">
        <title>Giant virus diversity and host interactions through global metagenomics.</title>
        <authorList>
            <person name="Schulz F."/>
            <person name="Roux S."/>
            <person name="Paez-Espino D."/>
            <person name="Jungbluth S."/>
            <person name="Walsh D.A."/>
            <person name="Denef V.J."/>
            <person name="McMahon K.D."/>
            <person name="Konstantinidis K.T."/>
            <person name="Eloe-Fadrosh E.A."/>
            <person name="Kyrpides N.C."/>
            <person name="Woyke T."/>
        </authorList>
    </citation>
    <scope>NUCLEOTIDE SEQUENCE</scope>
    <source>
        <strain evidence="2">GVMAG-M-3300013004-44</strain>
    </source>
</reference>
<feature type="region of interest" description="Disordered" evidence="1">
    <location>
        <begin position="77"/>
        <end position="108"/>
    </location>
</feature>
<proteinExistence type="predicted"/>
<evidence type="ECO:0000256" key="1">
    <source>
        <dbReference type="SAM" id="MobiDB-lite"/>
    </source>
</evidence>
<name>A0A6C0BHX2_9ZZZZ</name>
<evidence type="ECO:0000313" key="2">
    <source>
        <dbReference type="EMBL" id="QHS91314.1"/>
    </source>
</evidence>
<organism evidence="2">
    <name type="scientific">viral metagenome</name>
    <dbReference type="NCBI Taxonomy" id="1070528"/>
    <lineage>
        <taxon>unclassified sequences</taxon>
        <taxon>metagenomes</taxon>
        <taxon>organismal metagenomes</taxon>
    </lineage>
</organism>
<feature type="compositionally biased region" description="Basic residues" evidence="1">
    <location>
        <begin position="86"/>
        <end position="100"/>
    </location>
</feature>
<sequence>MSIQFEIKHINGIPYYLHESTIHTFELDGGKPGARCTAIGTYDAATDRIIYYPDWRERVQPHLQHFRESLFTQERDKLRDSIVKPTKPRKAARNPRKAPSRAKNPPSE</sequence>